<dbReference type="AlphaFoldDB" id="A0A951UPY7"/>
<gene>
    <name evidence="1" type="ORF">KME15_16430</name>
</gene>
<dbReference type="EMBL" id="JAHHHD010000019">
    <property type="protein sequence ID" value="MBW4660263.1"/>
    <property type="molecule type" value="Genomic_DNA"/>
</dbReference>
<comment type="caution">
    <text evidence="1">The sequence shown here is derived from an EMBL/GenBank/DDBJ whole genome shotgun (WGS) entry which is preliminary data.</text>
</comment>
<dbReference type="Proteomes" id="UP000757435">
    <property type="component" value="Unassembled WGS sequence"/>
</dbReference>
<evidence type="ECO:0000313" key="2">
    <source>
        <dbReference type="Proteomes" id="UP000757435"/>
    </source>
</evidence>
<accession>A0A951UPY7</accession>
<reference evidence="1" key="1">
    <citation type="submission" date="2021-05" db="EMBL/GenBank/DDBJ databases">
        <authorList>
            <person name="Pietrasiak N."/>
            <person name="Ward R."/>
            <person name="Stajich J.E."/>
            <person name="Kurbessoian T."/>
        </authorList>
    </citation>
    <scope>NUCLEOTIDE SEQUENCE</scope>
    <source>
        <strain evidence="1">UHER 2000/2452</strain>
    </source>
</reference>
<evidence type="ECO:0000313" key="1">
    <source>
        <dbReference type="EMBL" id="MBW4660263.1"/>
    </source>
</evidence>
<protein>
    <submittedName>
        <fullName evidence="1">Uncharacterized protein</fullName>
    </submittedName>
</protein>
<proteinExistence type="predicted"/>
<name>A0A951UPY7_9CYAN</name>
<reference evidence="1" key="2">
    <citation type="journal article" date="2022" name="Microbiol. Resour. Announc.">
        <title>Metagenome Sequencing to Explore Phylogenomics of Terrestrial Cyanobacteria.</title>
        <authorList>
            <person name="Ward R.D."/>
            <person name="Stajich J.E."/>
            <person name="Johansen J.R."/>
            <person name="Huntemann M."/>
            <person name="Clum A."/>
            <person name="Foster B."/>
            <person name="Foster B."/>
            <person name="Roux S."/>
            <person name="Palaniappan K."/>
            <person name="Varghese N."/>
            <person name="Mukherjee S."/>
            <person name="Reddy T.B.K."/>
            <person name="Daum C."/>
            <person name="Copeland A."/>
            <person name="Chen I.A."/>
            <person name="Ivanova N.N."/>
            <person name="Kyrpides N.C."/>
            <person name="Shapiro N."/>
            <person name="Eloe-Fadrosh E.A."/>
            <person name="Pietrasiak N."/>
        </authorList>
    </citation>
    <scope>NUCLEOTIDE SEQUENCE</scope>
    <source>
        <strain evidence="1">UHER 2000/2452</strain>
    </source>
</reference>
<organism evidence="1 2">
    <name type="scientific">Drouetiella hepatica Uher 2000/2452</name>
    <dbReference type="NCBI Taxonomy" id="904376"/>
    <lineage>
        <taxon>Bacteria</taxon>
        <taxon>Bacillati</taxon>
        <taxon>Cyanobacteriota</taxon>
        <taxon>Cyanophyceae</taxon>
        <taxon>Oculatellales</taxon>
        <taxon>Oculatellaceae</taxon>
        <taxon>Drouetiella</taxon>
    </lineage>
</organism>
<sequence>MTTPTMTTRQPSAVQEIVSAADQASKLIESLPACSSLTKDRKLLLLEATARKIRLGLSLEEALKGVEPMAEYVPVEVESLIFPAQTDSNTMLGLLFALVLSI</sequence>